<dbReference type="InterPro" id="IPR029028">
    <property type="entry name" value="Alpha/beta_knot_MTases"/>
</dbReference>
<evidence type="ECO:0000256" key="1">
    <source>
        <dbReference type="ARBA" id="ARBA00022603"/>
    </source>
</evidence>
<dbReference type="EMBL" id="JAINWA010000003">
    <property type="protein sequence ID" value="MCD1656168.1"/>
    <property type="molecule type" value="Genomic_DNA"/>
</dbReference>
<proteinExistence type="predicted"/>
<dbReference type="AlphaFoldDB" id="A0AAE3EME8"/>
<evidence type="ECO:0000259" key="3">
    <source>
        <dbReference type="Pfam" id="PF00588"/>
    </source>
</evidence>
<evidence type="ECO:0000256" key="2">
    <source>
        <dbReference type="ARBA" id="ARBA00022679"/>
    </source>
</evidence>
<dbReference type="PANTHER" id="PTHR46429:SF1">
    <property type="entry name" value="23S RRNA (GUANOSINE-2'-O-)-METHYLTRANSFERASE RLMB"/>
    <property type="match status" value="1"/>
</dbReference>
<dbReference type="GO" id="GO:0008173">
    <property type="term" value="F:RNA methyltransferase activity"/>
    <property type="evidence" value="ECO:0007669"/>
    <property type="project" value="InterPro"/>
</dbReference>
<dbReference type="InterPro" id="IPR029026">
    <property type="entry name" value="tRNA_m1G_MTases_N"/>
</dbReference>
<dbReference type="Pfam" id="PF00588">
    <property type="entry name" value="SpoU_methylase"/>
    <property type="match status" value="1"/>
</dbReference>
<dbReference type="GO" id="GO:0032259">
    <property type="term" value="P:methylation"/>
    <property type="evidence" value="ECO:0007669"/>
    <property type="project" value="UniProtKB-KW"/>
</dbReference>
<dbReference type="RefSeq" id="WP_230758708.1">
    <property type="nucleotide sequence ID" value="NZ_JAINWA010000003.1"/>
</dbReference>
<dbReference type="CDD" id="cd18103">
    <property type="entry name" value="SpoU-like_RlmB"/>
    <property type="match status" value="1"/>
</dbReference>
<protein>
    <submittedName>
        <fullName evidence="4">23S rRNA (Guanosine(2251)-2'-O)-methyltransferase RlmB</fullName>
    </submittedName>
</protein>
<reference evidence="4" key="1">
    <citation type="submission" date="2021-08" db="EMBL/GenBank/DDBJ databases">
        <title>Comparative analyses of Brucepasteria parasyntrophica and Teretinema zuelzerae.</title>
        <authorList>
            <person name="Song Y."/>
            <person name="Brune A."/>
        </authorList>
    </citation>
    <scope>NUCLEOTIDE SEQUENCE</scope>
    <source>
        <strain evidence="4">DSM 1903</strain>
    </source>
</reference>
<keyword evidence="5" id="KW-1185">Reference proteome</keyword>
<dbReference type="GO" id="GO:0006396">
    <property type="term" value="P:RNA processing"/>
    <property type="evidence" value="ECO:0007669"/>
    <property type="project" value="InterPro"/>
</dbReference>
<comment type="caution">
    <text evidence="4">The sequence shown here is derived from an EMBL/GenBank/DDBJ whole genome shotgun (WGS) entry which is preliminary data.</text>
</comment>
<dbReference type="InterPro" id="IPR004441">
    <property type="entry name" value="rRNA_MeTrfase_TrmH"/>
</dbReference>
<dbReference type="SUPFAM" id="SSF75217">
    <property type="entry name" value="alpha/beta knot"/>
    <property type="match status" value="1"/>
</dbReference>
<accession>A0AAE3EME8</accession>
<keyword evidence="2" id="KW-0808">Transferase</keyword>
<organism evidence="4 5">
    <name type="scientific">Teretinema zuelzerae</name>
    <dbReference type="NCBI Taxonomy" id="156"/>
    <lineage>
        <taxon>Bacteria</taxon>
        <taxon>Pseudomonadati</taxon>
        <taxon>Spirochaetota</taxon>
        <taxon>Spirochaetia</taxon>
        <taxon>Spirochaetales</taxon>
        <taxon>Treponemataceae</taxon>
        <taxon>Teretinema</taxon>
    </lineage>
</organism>
<dbReference type="Proteomes" id="UP001198163">
    <property type="component" value="Unassembled WGS sequence"/>
</dbReference>
<gene>
    <name evidence="4" type="primary">rlmB</name>
    <name evidence="4" type="ORF">K7J14_15850</name>
</gene>
<feature type="domain" description="tRNA/rRNA methyltransferase SpoU type" evidence="3">
    <location>
        <begin position="116"/>
        <end position="255"/>
    </location>
</feature>
<dbReference type="NCBIfam" id="TIGR00186">
    <property type="entry name" value="rRNA_methyl_3"/>
    <property type="match status" value="1"/>
</dbReference>
<evidence type="ECO:0000313" key="5">
    <source>
        <dbReference type="Proteomes" id="UP001198163"/>
    </source>
</evidence>
<dbReference type="PANTHER" id="PTHR46429">
    <property type="entry name" value="23S RRNA (GUANOSINE-2'-O-)-METHYLTRANSFERASE RLMB"/>
    <property type="match status" value="1"/>
</dbReference>
<keyword evidence="1" id="KW-0489">Methyltransferase</keyword>
<dbReference type="GO" id="GO:0003723">
    <property type="term" value="F:RNA binding"/>
    <property type="evidence" value="ECO:0007669"/>
    <property type="project" value="InterPro"/>
</dbReference>
<dbReference type="Gene3D" id="3.40.1280.10">
    <property type="match status" value="1"/>
</dbReference>
<evidence type="ECO:0000313" key="4">
    <source>
        <dbReference type="EMBL" id="MCD1656168.1"/>
    </source>
</evidence>
<dbReference type="GO" id="GO:0005829">
    <property type="term" value="C:cytosol"/>
    <property type="evidence" value="ECO:0007669"/>
    <property type="project" value="TreeGrafter"/>
</dbReference>
<sequence>MRIITGFHAIEEELRVLESNLEGKNSKGKKTPLPEGLTILYAKPGPRVKKILELAGKLGIAAEETDPKKLDALASALPPLARDHRGIVFQMAHADEKAPLRLEDAIKQLAVKEKAIVIILDSITDPHNTGAIIRSADQFGVDLVIIPEHRSATDFEVIARTSAGASAWVPIVLATNLVRAAEQLKEAGFWLYGADAGGTPLGQLAFADKAAVVMGSEGKGIAQLLSKKCDAIVSIPTRGRLDSLNVSVAAGVILYEITRK</sequence>
<dbReference type="InterPro" id="IPR001537">
    <property type="entry name" value="SpoU_MeTrfase"/>
</dbReference>
<name>A0AAE3EME8_9SPIR</name>